<feature type="region of interest" description="Disordered" evidence="1">
    <location>
        <begin position="113"/>
        <end position="258"/>
    </location>
</feature>
<protein>
    <submittedName>
        <fullName evidence="2">Uncharacterized protein</fullName>
    </submittedName>
</protein>
<proteinExistence type="predicted"/>
<dbReference type="OrthoDB" id="5374757at2759"/>
<feature type="region of interest" description="Disordered" evidence="1">
    <location>
        <begin position="406"/>
        <end position="490"/>
    </location>
</feature>
<keyword evidence="3" id="KW-1185">Reference proteome</keyword>
<dbReference type="InParanoid" id="A0A067N9B5"/>
<name>A0A067N9B5_BOTB1</name>
<dbReference type="HOGENOM" id="CLU_051060_0_0_1"/>
<evidence type="ECO:0000256" key="1">
    <source>
        <dbReference type="SAM" id="MobiDB-lite"/>
    </source>
</evidence>
<gene>
    <name evidence="2" type="ORF">BOTBODRAFT_61817</name>
</gene>
<feature type="compositionally biased region" description="Pro residues" evidence="1">
    <location>
        <begin position="289"/>
        <end position="299"/>
    </location>
</feature>
<feature type="compositionally biased region" description="Acidic residues" evidence="1">
    <location>
        <begin position="171"/>
        <end position="197"/>
    </location>
</feature>
<dbReference type="Proteomes" id="UP000027195">
    <property type="component" value="Unassembled WGS sequence"/>
</dbReference>
<sequence>MPSFRTRNASYLRISANTVLPLYLYLDEKHTEWMSDAVFQAVLEDLRPLIGPKLRAEDVAASATSGPAAKKSSGVDVHRGLNYQFAYFFRKADPHALLIKHRDFIVAPVPRDSDNVARAPSPEASPLEAQPNTARRKGKGKAALNMRGAAFRSGRRAAPGRGKKRRRDARSDDEEEIEMLSAEDEDEDEDMSEDIEETERPVSTQARRSQRTNKVAPGAYHEIVDDEDADSTEIARAEPAESITAEASDLPPSNNPLFLVDEDEDVPLRIKDEVDEMELSHTLLRPNSPQLPPESPPFTPDDSEVQDLGNPINVDDEDDDVKLKPILRLTYSGFSIFGRCLCVVVEPWPASSAKARAESVIPPPRDTSRQLSIDPFLLHQDSTTPAPPPQAQAPLFRDVTPMPDARRSVTPAPLRGWDRPPVPLFSEAEAAEAEAEEFEEDEEESGGMMGFSQALNAAGGGGTLAGAGGDAEDEDDNAMMGDADEARGDV</sequence>
<feature type="compositionally biased region" description="Low complexity" evidence="1">
    <location>
        <begin position="147"/>
        <end position="160"/>
    </location>
</feature>
<reference evidence="3" key="1">
    <citation type="journal article" date="2014" name="Proc. Natl. Acad. Sci. U.S.A.">
        <title>Extensive sampling of basidiomycete genomes demonstrates inadequacy of the white-rot/brown-rot paradigm for wood decay fungi.</title>
        <authorList>
            <person name="Riley R."/>
            <person name="Salamov A.A."/>
            <person name="Brown D.W."/>
            <person name="Nagy L.G."/>
            <person name="Floudas D."/>
            <person name="Held B.W."/>
            <person name="Levasseur A."/>
            <person name="Lombard V."/>
            <person name="Morin E."/>
            <person name="Otillar R."/>
            <person name="Lindquist E.A."/>
            <person name="Sun H."/>
            <person name="LaButti K.M."/>
            <person name="Schmutz J."/>
            <person name="Jabbour D."/>
            <person name="Luo H."/>
            <person name="Baker S.E."/>
            <person name="Pisabarro A.G."/>
            <person name="Walton J.D."/>
            <person name="Blanchette R.A."/>
            <person name="Henrissat B."/>
            <person name="Martin F."/>
            <person name="Cullen D."/>
            <person name="Hibbett D.S."/>
            <person name="Grigoriev I.V."/>
        </authorList>
    </citation>
    <scope>NUCLEOTIDE SEQUENCE [LARGE SCALE GENOMIC DNA]</scope>
    <source>
        <strain evidence="3">FD-172 SS1</strain>
    </source>
</reference>
<dbReference type="AlphaFoldDB" id="A0A067N9B5"/>
<dbReference type="PANTHER" id="PTHR40635">
    <property type="match status" value="1"/>
</dbReference>
<organism evidence="2 3">
    <name type="scientific">Botryobasidium botryosum (strain FD-172 SS1)</name>
    <dbReference type="NCBI Taxonomy" id="930990"/>
    <lineage>
        <taxon>Eukaryota</taxon>
        <taxon>Fungi</taxon>
        <taxon>Dikarya</taxon>
        <taxon>Basidiomycota</taxon>
        <taxon>Agaricomycotina</taxon>
        <taxon>Agaricomycetes</taxon>
        <taxon>Cantharellales</taxon>
        <taxon>Botryobasidiaceae</taxon>
        <taxon>Botryobasidium</taxon>
    </lineage>
</organism>
<dbReference type="EMBL" id="KL198017">
    <property type="protein sequence ID" value="KDQ20717.1"/>
    <property type="molecule type" value="Genomic_DNA"/>
</dbReference>
<evidence type="ECO:0000313" key="2">
    <source>
        <dbReference type="EMBL" id="KDQ20717.1"/>
    </source>
</evidence>
<feature type="region of interest" description="Disordered" evidence="1">
    <location>
        <begin position="282"/>
        <end position="316"/>
    </location>
</feature>
<feature type="compositionally biased region" description="Acidic residues" evidence="1">
    <location>
        <begin position="429"/>
        <end position="445"/>
    </location>
</feature>
<feature type="compositionally biased region" description="Gly residues" evidence="1">
    <location>
        <begin position="458"/>
        <end position="469"/>
    </location>
</feature>
<dbReference type="PANTHER" id="PTHR40635:SF1">
    <property type="match status" value="1"/>
</dbReference>
<evidence type="ECO:0000313" key="3">
    <source>
        <dbReference type="Proteomes" id="UP000027195"/>
    </source>
</evidence>
<accession>A0A067N9B5</accession>